<dbReference type="InterPro" id="IPR012657">
    <property type="entry name" value="23S_rRNA-intervening_sequence"/>
</dbReference>
<dbReference type="RefSeq" id="WP_092544912.1">
    <property type="nucleotide sequence ID" value="NZ_FOKV01000012.1"/>
</dbReference>
<gene>
    <name evidence="1" type="ORF">SAMN04487907_11235</name>
</gene>
<reference evidence="2" key="1">
    <citation type="submission" date="2016-10" db="EMBL/GenBank/DDBJ databases">
        <authorList>
            <person name="Varghese N."/>
            <person name="Submissions S."/>
        </authorList>
    </citation>
    <scope>NUCLEOTIDE SEQUENCE [LARGE SCALE GENOMIC DNA]</scope>
    <source>
        <strain evidence="2">DSM 24499</strain>
    </source>
</reference>
<proteinExistence type="predicted"/>
<dbReference type="Pfam" id="PF05635">
    <property type="entry name" value="23S_rRNA_IVP"/>
    <property type="match status" value="1"/>
</dbReference>
<dbReference type="Proteomes" id="UP000199438">
    <property type="component" value="Unassembled WGS sequence"/>
</dbReference>
<dbReference type="CDD" id="cd16377">
    <property type="entry name" value="23S_rRNA_IVP_like"/>
    <property type="match status" value="1"/>
</dbReference>
<organism evidence="1 2">
    <name type="scientific">Zunongwangia mangrovi</name>
    <dbReference type="NCBI Taxonomy" id="1334022"/>
    <lineage>
        <taxon>Bacteria</taxon>
        <taxon>Pseudomonadati</taxon>
        <taxon>Bacteroidota</taxon>
        <taxon>Flavobacteriia</taxon>
        <taxon>Flavobacteriales</taxon>
        <taxon>Flavobacteriaceae</taxon>
        <taxon>Zunongwangia</taxon>
    </lineage>
</organism>
<dbReference type="PANTHER" id="PTHR38471:SF2">
    <property type="entry name" value="FOUR HELIX BUNDLE PROTEIN"/>
    <property type="match status" value="1"/>
</dbReference>
<dbReference type="InterPro" id="IPR036583">
    <property type="entry name" value="23S_rRNA_IVS_sf"/>
</dbReference>
<dbReference type="Gene3D" id="1.20.1440.60">
    <property type="entry name" value="23S rRNA-intervening sequence"/>
    <property type="match status" value="1"/>
</dbReference>
<name>A0A1I1N2Z6_9FLAO</name>
<dbReference type="AlphaFoldDB" id="A0A1I1N2Z6"/>
<sequence>MHKFKDLRVWQQSRLFCKSVYLATKNFPEDERYGITSQMRRAVISIPSNIAEGASRKSNRDFSRFLEIALGSCYELETQLIIANDLSFLDLKKFEELSSKLDEIIKMTSKLRTTLSS</sequence>
<dbReference type="NCBIfam" id="TIGR02436">
    <property type="entry name" value="four helix bundle protein"/>
    <property type="match status" value="1"/>
</dbReference>
<dbReference type="SUPFAM" id="SSF158446">
    <property type="entry name" value="IVS-encoded protein-like"/>
    <property type="match status" value="1"/>
</dbReference>
<protein>
    <submittedName>
        <fullName evidence="1">Four helix bundle protein</fullName>
    </submittedName>
</protein>
<dbReference type="EMBL" id="FOKV01000012">
    <property type="protein sequence ID" value="SFC89858.1"/>
    <property type="molecule type" value="Genomic_DNA"/>
</dbReference>
<evidence type="ECO:0000313" key="1">
    <source>
        <dbReference type="EMBL" id="SFC89858.1"/>
    </source>
</evidence>
<accession>A0A1I1N2Z6</accession>
<dbReference type="PANTHER" id="PTHR38471">
    <property type="entry name" value="FOUR HELIX BUNDLE PROTEIN"/>
    <property type="match status" value="1"/>
</dbReference>
<evidence type="ECO:0000313" key="2">
    <source>
        <dbReference type="Proteomes" id="UP000199438"/>
    </source>
</evidence>
<dbReference type="STRING" id="1334022.SAMN04487907_11235"/>
<dbReference type="OrthoDB" id="9811959at2"/>
<keyword evidence="2" id="KW-1185">Reference proteome</keyword>